<gene>
    <name evidence="3" type="ORF">TCAL_08162</name>
</gene>
<dbReference type="InterPro" id="IPR054533">
    <property type="entry name" value="SETD7_N"/>
</dbReference>
<dbReference type="EMBL" id="VCGU01000008">
    <property type="protein sequence ID" value="TRY71820.1"/>
    <property type="molecule type" value="Genomic_DNA"/>
</dbReference>
<feature type="compositionally biased region" description="Acidic residues" evidence="1">
    <location>
        <begin position="811"/>
        <end position="824"/>
    </location>
</feature>
<dbReference type="Gene3D" id="2.170.270.10">
    <property type="entry name" value="SET domain"/>
    <property type="match status" value="1"/>
</dbReference>
<reference evidence="3 4" key="1">
    <citation type="journal article" date="2018" name="Nat. Ecol. Evol.">
        <title>Genomic signatures of mitonuclear coevolution across populations of Tigriopus californicus.</title>
        <authorList>
            <person name="Barreto F.S."/>
            <person name="Watson E.T."/>
            <person name="Lima T.G."/>
            <person name="Willett C.S."/>
            <person name="Edmands S."/>
            <person name="Li W."/>
            <person name="Burton R.S."/>
        </authorList>
    </citation>
    <scope>NUCLEOTIDE SEQUENCE [LARGE SCALE GENOMIC DNA]</scope>
    <source>
        <strain evidence="3 4">San Diego</strain>
    </source>
</reference>
<evidence type="ECO:0000313" key="3">
    <source>
        <dbReference type="EMBL" id="TRY71820.1"/>
    </source>
</evidence>
<dbReference type="Gene3D" id="2.20.110.10">
    <property type="entry name" value="Histone H3 K4-specific methyltransferase SET7/9 N-terminal domain"/>
    <property type="match status" value="1"/>
</dbReference>
<dbReference type="PANTHER" id="PTHR46820:SF1">
    <property type="entry name" value="HISTONE-LYSINE N-METHYLTRANSFERASE SETD7"/>
    <property type="match status" value="1"/>
</dbReference>
<dbReference type="GO" id="GO:0008757">
    <property type="term" value="F:S-adenosylmethionine-dependent methyltransferase activity"/>
    <property type="evidence" value="ECO:0007669"/>
    <property type="project" value="UniProtKB-ARBA"/>
</dbReference>
<dbReference type="PROSITE" id="PS50280">
    <property type="entry name" value="SET"/>
    <property type="match status" value="1"/>
</dbReference>
<evidence type="ECO:0000256" key="1">
    <source>
        <dbReference type="SAM" id="MobiDB-lite"/>
    </source>
</evidence>
<keyword evidence="4" id="KW-1185">Reference proteome</keyword>
<dbReference type="SUPFAM" id="SSF82199">
    <property type="entry name" value="SET domain"/>
    <property type="match status" value="1"/>
</dbReference>
<evidence type="ECO:0000313" key="4">
    <source>
        <dbReference type="Proteomes" id="UP000318571"/>
    </source>
</evidence>
<feature type="domain" description="SET" evidence="2">
    <location>
        <begin position="632"/>
        <end position="773"/>
    </location>
</feature>
<dbReference type="GO" id="GO:0005694">
    <property type="term" value="C:chromosome"/>
    <property type="evidence" value="ECO:0007669"/>
    <property type="project" value="TreeGrafter"/>
</dbReference>
<evidence type="ECO:0000259" key="2">
    <source>
        <dbReference type="PROSITE" id="PS50280"/>
    </source>
</evidence>
<feature type="region of interest" description="Disordered" evidence="1">
    <location>
        <begin position="800"/>
        <end position="824"/>
    </location>
</feature>
<dbReference type="Pfam" id="PF00856">
    <property type="entry name" value="SET"/>
    <property type="match status" value="1"/>
</dbReference>
<dbReference type="OMA" id="IDINGHY"/>
<dbReference type="Pfam" id="PF22648">
    <property type="entry name" value="SET7_N"/>
    <property type="match status" value="1"/>
</dbReference>
<dbReference type="GO" id="GO:0070828">
    <property type="term" value="P:heterochromatin organization"/>
    <property type="evidence" value="ECO:0007669"/>
    <property type="project" value="TreeGrafter"/>
</dbReference>
<dbReference type="GO" id="GO:0008276">
    <property type="term" value="F:protein methyltransferase activity"/>
    <property type="evidence" value="ECO:0007669"/>
    <property type="project" value="UniProtKB-ARBA"/>
</dbReference>
<dbReference type="Proteomes" id="UP000318571">
    <property type="component" value="Chromosome 7"/>
</dbReference>
<dbReference type="InterPro" id="IPR001214">
    <property type="entry name" value="SET_dom"/>
</dbReference>
<dbReference type="AlphaFoldDB" id="A0A553P2F0"/>
<dbReference type="PANTHER" id="PTHR46820">
    <property type="entry name" value="HISTONE-LYSINE N-METHYLTRANSFERASE SETD7"/>
    <property type="match status" value="1"/>
</dbReference>
<protein>
    <recommendedName>
        <fullName evidence="2">SET domain-containing protein</fullName>
    </recommendedName>
</protein>
<comment type="caution">
    <text evidence="3">The sequence shown here is derived from an EMBL/GenBank/DDBJ whole genome shotgun (WGS) entry which is preliminary data.</text>
</comment>
<feature type="compositionally biased region" description="Low complexity" evidence="1">
    <location>
        <begin position="800"/>
        <end position="810"/>
    </location>
</feature>
<name>A0A553P2F0_TIGCA</name>
<dbReference type="SUPFAM" id="SSF82185">
    <property type="entry name" value="Histone H3 K4-specific methyltransferase SET7/9 N-terminal domain"/>
    <property type="match status" value="1"/>
</dbReference>
<sequence>MAFGSMEILHSLCQITTVIPTHGRGITGFIHSCANDNGKSNPNSSTKRVTILILNLAAGITKAEQACHVEDKQCLEINVRQIQNIQDWWKRQSMMKPVKCHGPPPVDLGEVNPKKSIPILSSKLCDPKQKFRPHAFRGDIDINGHYQGSGKFKLEPTNDDSQINGNVCFSRGSLLGQAPVNITGKFKDGIPYGLLKVETDSNHTVIGQFVDGSPHGYLRRWNQTKQLKLLGHLNDGVFRGRCWFSYHGLLMEENCEHVGTWEKGQDQTLVFLNSTTVIAGRHNSWGNFIDDARFVRIDSTSEQDCQMVVKYSVMKGTPFRFNKFTKEFQFLDGPEYPDCPYSGTWNKKNVTRGLLKEWFNPLSGMDFENIWRQRESSLPVSPQAPKLFQDIQKMDSGLYNCLAMGSQERLQFKVLKGLIDNKGRFQGLFAFKFVNGVGIPEPFFDSGWVEIHGFMKDNVPIRTVIFQYPEGRILSARVKEGVLHGMSSLFGVRAIYPLAKEFGFTILERSNISRGHGVAGLFNFRNGKPHGNAWIRLLSDGFIHGRFNENGSLTGDNLSFIYPDMSIAYVGQFENMVMKAAKVAEVVAERCDEFGIKEVQYSEPSGPDVFYSPPTNISFGEGPRIPDPYEQSNVVLKQSNVPNGGQGLFAKKDILHNQKFCFYSGYIYRNDIEVDIYKQRFELNQSLSMDDRRKGITYSIGTTISAAQINIPPELHGPGHWYPTLGHKVQCDFRERGANAVFTDTEHPRYGNVVGLLALRDIKAGEEIFVDYGYKANLAPYDFPWYHEAKRQMLLEKMANEQAENQNQTDDNQENEEIFGDQTP</sequence>
<dbReference type="InterPro" id="IPR046341">
    <property type="entry name" value="SET_dom_sf"/>
</dbReference>
<proteinExistence type="predicted"/>
<accession>A0A553P2F0</accession>
<dbReference type="STRING" id="6832.A0A553P2F0"/>
<organism evidence="3 4">
    <name type="scientific">Tigriopus californicus</name>
    <name type="common">Marine copepod</name>
    <dbReference type="NCBI Taxonomy" id="6832"/>
    <lineage>
        <taxon>Eukaryota</taxon>
        <taxon>Metazoa</taxon>
        <taxon>Ecdysozoa</taxon>
        <taxon>Arthropoda</taxon>
        <taxon>Crustacea</taxon>
        <taxon>Multicrustacea</taxon>
        <taxon>Hexanauplia</taxon>
        <taxon>Copepoda</taxon>
        <taxon>Harpacticoida</taxon>
        <taxon>Harpacticidae</taxon>
        <taxon>Tigriopus</taxon>
    </lineage>
</organism>
<dbReference type="GO" id="GO:0005634">
    <property type="term" value="C:nucleus"/>
    <property type="evidence" value="ECO:0007669"/>
    <property type="project" value="TreeGrafter"/>
</dbReference>
<dbReference type="GO" id="GO:0003682">
    <property type="term" value="F:chromatin binding"/>
    <property type="evidence" value="ECO:0007669"/>
    <property type="project" value="TreeGrafter"/>
</dbReference>
<dbReference type="GO" id="GO:0008170">
    <property type="term" value="F:N-methyltransferase activity"/>
    <property type="evidence" value="ECO:0007669"/>
    <property type="project" value="UniProtKB-ARBA"/>
</dbReference>